<organism evidence="1">
    <name type="scientific">uncultured Caudovirales phage</name>
    <dbReference type="NCBI Taxonomy" id="2100421"/>
    <lineage>
        <taxon>Viruses</taxon>
        <taxon>Duplodnaviria</taxon>
        <taxon>Heunggongvirae</taxon>
        <taxon>Uroviricota</taxon>
        <taxon>Caudoviricetes</taxon>
        <taxon>Peduoviridae</taxon>
        <taxon>Maltschvirus</taxon>
        <taxon>Maltschvirus maltsch</taxon>
    </lineage>
</organism>
<sequence>MNTEDSEFERIEAEAKWRKFLDENPPVAIPLISEEEWQALNEVPEA</sequence>
<evidence type="ECO:0000313" key="1">
    <source>
        <dbReference type="EMBL" id="CAB4121594.1"/>
    </source>
</evidence>
<gene>
    <name evidence="1" type="ORF">UFOVP15_41</name>
</gene>
<accession>A0A6J5KHR8</accession>
<name>A0A6J5KHR8_9CAUD</name>
<proteinExistence type="predicted"/>
<reference evidence="1" key="1">
    <citation type="submission" date="2020-04" db="EMBL/GenBank/DDBJ databases">
        <authorList>
            <person name="Chiriac C."/>
            <person name="Salcher M."/>
            <person name="Ghai R."/>
            <person name="Kavagutti S V."/>
        </authorList>
    </citation>
    <scope>NUCLEOTIDE SEQUENCE</scope>
</reference>
<protein>
    <submittedName>
        <fullName evidence="1">Uncharacterized protein</fullName>
    </submittedName>
</protein>
<dbReference type="EMBL" id="LR796150">
    <property type="protein sequence ID" value="CAB4121594.1"/>
    <property type="molecule type" value="Genomic_DNA"/>
</dbReference>